<gene>
    <name evidence="4" type="ORF">OIT44_04275</name>
</gene>
<comment type="similarity">
    <text evidence="1">Belongs to the DnaB/DnaD family.</text>
</comment>
<evidence type="ECO:0000256" key="1">
    <source>
        <dbReference type="ARBA" id="ARBA00093462"/>
    </source>
</evidence>
<dbReference type="EMBL" id="JAOZFE010000003">
    <property type="protein sequence ID" value="MCW0953291.1"/>
    <property type="molecule type" value="Genomic_DNA"/>
</dbReference>
<dbReference type="SUPFAM" id="SSF46785">
    <property type="entry name" value="Winged helix' DNA-binding domain"/>
    <property type="match status" value="1"/>
</dbReference>
<feature type="domain" description="DnaB/C C-terminal" evidence="2">
    <location>
        <begin position="149"/>
        <end position="220"/>
    </location>
</feature>
<feature type="domain" description="DnaD N-terminal" evidence="3">
    <location>
        <begin position="21"/>
        <end position="109"/>
    </location>
</feature>
<dbReference type="InterPro" id="IPR053843">
    <property type="entry name" value="DnaD_N"/>
</dbReference>
<dbReference type="Gene3D" id="1.10.10.10">
    <property type="entry name" value="Winged helix-like DNA-binding domain superfamily/Winged helix DNA-binding domain"/>
    <property type="match status" value="1"/>
</dbReference>
<dbReference type="PANTHER" id="PTHR37293:SF6">
    <property type="entry name" value="DNA REPLICATION PROTEIN DNAD"/>
    <property type="match status" value="1"/>
</dbReference>
<accession>A0ABT3E4F6</accession>
<protein>
    <submittedName>
        <fullName evidence="4">DnaD domain protein</fullName>
    </submittedName>
</protein>
<evidence type="ECO:0000313" key="5">
    <source>
        <dbReference type="Proteomes" id="UP001526225"/>
    </source>
</evidence>
<dbReference type="InterPro" id="IPR006343">
    <property type="entry name" value="DnaB/C_C"/>
</dbReference>
<dbReference type="InterPro" id="IPR053162">
    <property type="entry name" value="DnaD"/>
</dbReference>
<proteinExistence type="inferred from homology"/>
<dbReference type="InterPro" id="IPR036388">
    <property type="entry name" value="WH-like_DNA-bd_sf"/>
</dbReference>
<comment type="caution">
    <text evidence="4">The sequence shown here is derived from an EMBL/GenBank/DDBJ whole genome shotgun (WGS) entry which is preliminary data.</text>
</comment>
<organism evidence="4 5">
    <name type="scientific">Weissella ceti</name>
    <dbReference type="NCBI Taxonomy" id="759620"/>
    <lineage>
        <taxon>Bacteria</taxon>
        <taxon>Bacillati</taxon>
        <taxon>Bacillota</taxon>
        <taxon>Bacilli</taxon>
        <taxon>Lactobacillales</taxon>
        <taxon>Lactobacillaceae</taxon>
        <taxon>Weissella</taxon>
    </lineage>
</organism>
<dbReference type="NCBIfam" id="TIGR01446">
    <property type="entry name" value="DnaD_dom"/>
    <property type="match status" value="1"/>
</dbReference>
<evidence type="ECO:0000313" key="4">
    <source>
        <dbReference type="EMBL" id="MCW0953291.1"/>
    </source>
</evidence>
<dbReference type="Pfam" id="PF07261">
    <property type="entry name" value="DnaB_2"/>
    <property type="match status" value="1"/>
</dbReference>
<dbReference type="SUPFAM" id="SSF158499">
    <property type="entry name" value="DnaD domain-like"/>
    <property type="match status" value="1"/>
</dbReference>
<evidence type="ECO:0000259" key="2">
    <source>
        <dbReference type="Pfam" id="PF07261"/>
    </source>
</evidence>
<dbReference type="RefSeq" id="WP_264336081.1">
    <property type="nucleotide sequence ID" value="NZ_CP074441.1"/>
</dbReference>
<keyword evidence="5" id="KW-1185">Reference proteome</keyword>
<dbReference type="PANTHER" id="PTHR37293">
    <property type="entry name" value="PHAGE REPLICATION PROTEIN-RELATED"/>
    <property type="match status" value="1"/>
</dbReference>
<dbReference type="InterPro" id="IPR034829">
    <property type="entry name" value="DnaD-like_sf"/>
</dbReference>
<dbReference type="InterPro" id="IPR036390">
    <property type="entry name" value="WH_DNA-bd_sf"/>
</dbReference>
<evidence type="ECO:0000259" key="3">
    <source>
        <dbReference type="Pfam" id="PF21984"/>
    </source>
</evidence>
<dbReference type="Proteomes" id="UP001526225">
    <property type="component" value="Unassembled WGS sequence"/>
</dbReference>
<name>A0ABT3E4F6_9LACO</name>
<reference evidence="4 5" key="1">
    <citation type="submission" date="2022-10" db="EMBL/GenBank/DDBJ databases">
        <title>Weissella fermenti sp. nov., isolated from fermented cabbage.</title>
        <authorList>
            <person name="Lee J.K."/>
            <person name="Baek J.H."/>
            <person name="Choi D.G."/>
            <person name="Kim J.M."/>
            <person name="Jeon C.O."/>
        </authorList>
    </citation>
    <scope>NUCLEOTIDE SEQUENCE [LARGE SCALE GENOMIC DNA]</scope>
    <source>
        <strain evidence="4 5">KACC 18534</strain>
    </source>
</reference>
<sequence length="253" mass="29407">MDNQEKITAFFNAPTVSLNVYLMTHYRELGMTNDEFLLMTHIQSQMVMLDGDVDIHGLEKSLGWTSNTISKIVEQLREKGYMTDHAKRDRDGKVATQLDFSPLYLKLITLDADALATETVSSRVETQREGVLEQVNTSQNSSLSRADIFNMVEREFGRPLSPIEINTIKNWFEIDHFRPDFIQVAIQEAVLNNALNLRYIETILASWQKKNYHSLQDVYNEKQKHQQFKQRESNDLPDVAWDVDIQNTDWSKF</sequence>
<dbReference type="Pfam" id="PF21984">
    <property type="entry name" value="DnaD_N"/>
    <property type="match status" value="1"/>
</dbReference>
<dbReference type="Gene3D" id="1.10.10.630">
    <property type="entry name" value="DnaD domain-like"/>
    <property type="match status" value="1"/>
</dbReference>